<evidence type="ECO:0000256" key="6">
    <source>
        <dbReference type="RuleBase" id="RU362006"/>
    </source>
</evidence>
<evidence type="ECO:0000256" key="3">
    <source>
        <dbReference type="ARBA" id="ARBA00022692"/>
    </source>
</evidence>
<dbReference type="AlphaFoldDB" id="A0AA39HXR6"/>
<evidence type="ECO:0000313" key="8">
    <source>
        <dbReference type="Proteomes" id="UP001175271"/>
    </source>
</evidence>
<dbReference type="PANTHER" id="PTHR12300">
    <property type="entry name" value="HVA22-LIKE PROTEINS"/>
    <property type="match status" value="1"/>
</dbReference>
<gene>
    <name evidence="7" type="ORF">QR680_007113</name>
</gene>
<protein>
    <recommendedName>
        <fullName evidence="6">Receptor expression-enhancing protein</fullName>
    </recommendedName>
</protein>
<keyword evidence="4 6" id="KW-1133">Transmembrane helix</keyword>
<dbReference type="PANTHER" id="PTHR12300:SF161">
    <property type="entry name" value="RECEPTOR EXPRESSION-ENHANCING PROTEIN"/>
    <property type="match status" value="1"/>
</dbReference>
<comment type="subcellular location">
    <subcellularLocation>
        <location evidence="1 6">Membrane</location>
        <topology evidence="1 6">Multi-pass membrane protein</topology>
    </subcellularLocation>
</comment>
<feature type="transmembrane region" description="Helical" evidence="6">
    <location>
        <begin position="70"/>
        <end position="90"/>
    </location>
</feature>
<evidence type="ECO:0000256" key="5">
    <source>
        <dbReference type="ARBA" id="ARBA00023136"/>
    </source>
</evidence>
<name>A0AA39HXR6_9BILA</name>
<feature type="transmembrane region" description="Helical" evidence="6">
    <location>
        <begin position="139"/>
        <end position="160"/>
    </location>
</feature>
<dbReference type="Pfam" id="PF03134">
    <property type="entry name" value="TB2_DP1_HVA22"/>
    <property type="match status" value="1"/>
</dbReference>
<keyword evidence="3 6" id="KW-0812">Transmembrane</keyword>
<dbReference type="EMBL" id="JAUCMV010000003">
    <property type="protein sequence ID" value="KAK0414022.1"/>
    <property type="molecule type" value="Genomic_DNA"/>
</dbReference>
<reference evidence="7" key="1">
    <citation type="submission" date="2023-06" db="EMBL/GenBank/DDBJ databases">
        <title>Genomic analysis of the entomopathogenic nematode Steinernema hermaphroditum.</title>
        <authorList>
            <person name="Schwarz E.M."/>
            <person name="Heppert J.K."/>
            <person name="Baniya A."/>
            <person name="Schwartz H.T."/>
            <person name="Tan C.-H."/>
            <person name="Antoshechkin I."/>
            <person name="Sternberg P.W."/>
            <person name="Goodrich-Blair H."/>
            <person name="Dillman A.R."/>
        </authorList>
    </citation>
    <scope>NUCLEOTIDE SEQUENCE</scope>
    <source>
        <strain evidence="7">PS9179</strain>
        <tissue evidence="7">Whole animal</tissue>
    </source>
</reference>
<keyword evidence="8" id="KW-1185">Reference proteome</keyword>
<proteinExistence type="inferred from homology"/>
<dbReference type="GO" id="GO:0016020">
    <property type="term" value="C:membrane"/>
    <property type="evidence" value="ECO:0007669"/>
    <property type="project" value="UniProtKB-SubCell"/>
</dbReference>
<accession>A0AA39HXR6</accession>
<evidence type="ECO:0000256" key="4">
    <source>
        <dbReference type="ARBA" id="ARBA00022989"/>
    </source>
</evidence>
<evidence type="ECO:0000256" key="1">
    <source>
        <dbReference type="ARBA" id="ARBA00004141"/>
    </source>
</evidence>
<evidence type="ECO:0000313" key="7">
    <source>
        <dbReference type="EMBL" id="KAK0414022.1"/>
    </source>
</evidence>
<dbReference type="InterPro" id="IPR004345">
    <property type="entry name" value="TB2_DP1_HVA22"/>
</dbReference>
<feature type="transmembrane region" description="Helical" evidence="6">
    <location>
        <begin position="111"/>
        <end position="133"/>
    </location>
</feature>
<comment type="similarity">
    <text evidence="2 6">Belongs to the DP1 family.</text>
</comment>
<evidence type="ECO:0000256" key="2">
    <source>
        <dbReference type="ARBA" id="ARBA00008573"/>
    </source>
</evidence>
<dbReference type="Proteomes" id="UP001175271">
    <property type="component" value="Unassembled WGS sequence"/>
</dbReference>
<comment type="caution">
    <text evidence="7">The sequence shown here is derived from an EMBL/GenBank/DDBJ whole genome shotgun (WGS) entry which is preliminary data.</text>
</comment>
<organism evidence="7 8">
    <name type="scientific">Steinernema hermaphroditum</name>
    <dbReference type="NCBI Taxonomy" id="289476"/>
    <lineage>
        <taxon>Eukaryota</taxon>
        <taxon>Metazoa</taxon>
        <taxon>Ecdysozoa</taxon>
        <taxon>Nematoda</taxon>
        <taxon>Chromadorea</taxon>
        <taxon>Rhabditida</taxon>
        <taxon>Tylenchina</taxon>
        <taxon>Panagrolaimomorpha</taxon>
        <taxon>Strongyloidoidea</taxon>
        <taxon>Steinernematidae</taxon>
        <taxon>Steinernema</taxon>
    </lineage>
</organism>
<sequence>MDHLQTRWIANKEDKVDSHYVSGWRRGVAVCGYIGCGVYSRNVGTVCGPAAVVASIYSNETPCPLKPDDMVFGFLTRAATTFIGTLLPAYRTFRSVEKSKAREMRHWMRYWAVYGFSSTVVNCAKAMMLDYLIPGSDLILLIYACWLAFPVTGGTDRVYLKYIRPFLRKHEQAIDTAITTLGSSVRERITSTVSEVAQHVMNGIIGVAYNTALGSAVQSAQARFHEGPPSRPMIEHIDVFEEEQQDDDIIYIKPEPVDEEYEVHEIRPTPRTRSSRRRVVVSSVPEHIPF</sequence>
<keyword evidence="5 6" id="KW-0472">Membrane</keyword>